<evidence type="ECO:0000313" key="7">
    <source>
        <dbReference type="Proteomes" id="UP000077755"/>
    </source>
</evidence>
<accession>A0AAF1BAS4</accession>
<dbReference type="InterPro" id="IPR029063">
    <property type="entry name" value="SAM-dependent_MTases_sf"/>
</dbReference>
<reference evidence="6" key="1">
    <citation type="journal article" date="2016" name="Nat. Genet.">
        <title>A high-quality carrot genome assembly provides new insights into carotenoid accumulation and asterid genome evolution.</title>
        <authorList>
            <person name="Iorizzo M."/>
            <person name="Ellison S."/>
            <person name="Senalik D."/>
            <person name="Zeng P."/>
            <person name="Satapoomin P."/>
            <person name="Huang J."/>
            <person name="Bowman M."/>
            <person name="Iovene M."/>
            <person name="Sanseverino W."/>
            <person name="Cavagnaro P."/>
            <person name="Yildiz M."/>
            <person name="Macko-Podgorni A."/>
            <person name="Moranska E."/>
            <person name="Grzebelus E."/>
            <person name="Grzebelus D."/>
            <person name="Ashrafi H."/>
            <person name="Zheng Z."/>
            <person name="Cheng S."/>
            <person name="Spooner D."/>
            <person name="Van Deynze A."/>
            <person name="Simon P."/>
        </authorList>
    </citation>
    <scope>NUCLEOTIDE SEQUENCE</scope>
    <source>
        <tissue evidence="6">Leaf</tissue>
    </source>
</reference>
<dbReference type="SUPFAM" id="SSF53335">
    <property type="entry name" value="S-adenosyl-L-methionine-dependent methyltransferases"/>
    <property type="match status" value="1"/>
</dbReference>
<dbReference type="GO" id="GO:0008649">
    <property type="term" value="F:rRNA methyltransferase activity"/>
    <property type="evidence" value="ECO:0007669"/>
    <property type="project" value="TreeGrafter"/>
</dbReference>
<dbReference type="GO" id="GO:0031428">
    <property type="term" value="C:box C/D methylation guide snoRNP complex"/>
    <property type="evidence" value="ECO:0007669"/>
    <property type="project" value="TreeGrafter"/>
</dbReference>
<protein>
    <submittedName>
        <fullName evidence="6">Uncharacterized protein</fullName>
    </submittedName>
</protein>
<keyword evidence="5" id="KW-0694">RNA-binding</keyword>
<evidence type="ECO:0000256" key="4">
    <source>
        <dbReference type="ARBA" id="ARBA00022679"/>
    </source>
</evidence>
<keyword evidence="3" id="KW-0489">Methyltransferase</keyword>
<organism evidence="6 7">
    <name type="scientific">Daucus carota subsp. sativus</name>
    <name type="common">Carrot</name>
    <dbReference type="NCBI Taxonomy" id="79200"/>
    <lineage>
        <taxon>Eukaryota</taxon>
        <taxon>Viridiplantae</taxon>
        <taxon>Streptophyta</taxon>
        <taxon>Embryophyta</taxon>
        <taxon>Tracheophyta</taxon>
        <taxon>Spermatophyta</taxon>
        <taxon>Magnoliopsida</taxon>
        <taxon>eudicotyledons</taxon>
        <taxon>Gunneridae</taxon>
        <taxon>Pentapetalae</taxon>
        <taxon>asterids</taxon>
        <taxon>campanulids</taxon>
        <taxon>Apiales</taxon>
        <taxon>Apiaceae</taxon>
        <taxon>Apioideae</taxon>
        <taxon>Scandiceae</taxon>
        <taxon>Daucinae</taxon>
        <taxon>Daucus</taxon>
        <taxon>Daucus sect. Daucus</taxon>
    </lineage>
</organism>
<dbReference type="EMBL" id="CP093350">
    <property type="protein sequence ID" value="WOH12545.1"/>
    <property type="molecule type" value="Genomic_DNA"/>
</dbReference>
<proteinExistence type="inferred from homology"/>
<reference evidence="6" key="2">
    <citation type="submission" date="2022-03" db="EMBL/GenBank/DDBJ databases">
        <title>Draft title - Genomic analysis of global carrot germplasm unveils the trajectory of domestication and the origin of high carotenoid orange carrot.</title>
        <authorList>
            <person name="Iorizzo M."/>
            <person name="Ellison S."/>
            <person name="Senalik D."/>
            <person name="Macko-Podgorni A."/>
            <person name="Grzebelus D."/>
            <person name="Bostan H."/>
            <person name="Rolling W."/>
            <person name="Curaba J."/>
            <person name="Simon P."/>
        </authorList>
    </citation>
    <scope>NUCLEOTIDE SEQUENCE</scope>
    <source>
        <tissue evidence="6">Leaf</tissue>
    </source>
</reference>
<dbReference type="SMART" id="SM01206">
    <property type="entry name" value="Fibrillarin"/>
    <property type="match status" value="1"/>
</dbReference>
<sequence>MKNRFCRPDIFKHKADGTAVDEDTSKPGNKVNSLILLLFYLKMARLNLARSYRGHNCGRKESSTVQRIFHNVVIDNVIIVPHKFEGLFIAKGLGKKNFICTKNLVPGKVLCDDQLISVQNENDKTEVEYRVWNPRVSKLAAAVLGGLTNIWIKPGSRLLYLGDVCGSTVLQLSDLVGSAKNINLSSQVKDPFADDEWLAFGRKMELQCQGKVLGTLDWIYLSLSILVSVIHCRFKVFCHKAKQSWSNIFFKFDYQNGITFLKILWSADLLLDQQAYSSNSLINITCTCCLTIKRT</sequence>
<dbReference type="GO" id="GO:0032040">
    <property type="term" value="C:small-subunit processome"/>
    <property type="evidence" value="ECO:0007669"/>
    <property type="project" value="TreeGrafter"/>
</dbReference>
<evidence type="ECO:0000256" key="1">
    <source>
        <dbReference type="ARBA" id="ARBA00010632"/>
    </source>
</evidence>
<keyword evidence="2" id="KW-0698">rRNA processing</keyword>
<evidence type="ECO:0000313" key="6">
    <source>
        <dbReference type="EMBL" id="WOH12545.1"/>
    </source>
</evidence>
<dbReference type="PANTHER" id="PTHR10335">
    <property type="entry name" value="RRNA 2-O-METHYLTRANSFERASE FIBRILLARIN"/>
    <property type="match status" value="1"/>
</dbReference>
<dbReference type="PANTHER" id="PTHR10335:SF0">
    <property type="entry name" value="RRNA 2'-O-METHYLTRANSFERASE FIBRILLARIN 1-RELATED"/>
    <property type="match status" value="1"/>
</dbReference>
<dbReference type="Gene3D" id="3.40.50.150">
    <property type="entry name" value="Vaccinia Virus protein VP39"/>
    <property type="match status" value="1"/>
</dbReference>
<name>A0AAF1BAS4_DAUCS</name>
<dbReference type="InterPro" id="IPR000692">
    <property type="entry name" value="Fibrillarin"/>
</dbReference>
<evidence type="ECO:0000256" key="5">
    <source>
        <dbReference type="ARBA" id="ARBA00022884"/>
    </source>
</evidence>
<dbReference type="Pfam" id="PF01269">
    <property type="entry name" value="Fibrillarin"/>
    <property type="match status" value="1"/>
</dbReference>
<dbReference type="Gene3D" id="3.30.200.20">
    <property type="entry name" value="Phosphorylase Kinase, domain 1"/>
    <property type="match status" value="1"/>
</dbReference>
<dbReference type="Proteomes" id="UP000077755">
    <property type="component" value="Chromosome 8"/>
</dbReference>
<dbReference type="AlphaFoldDB" id="A0AAF1BAS4"/>
<dbReference type="GO" id="GO:0000494">
    <property type="term" value="P:box C/D sno(s)RNA 3'-end processing"/>
    <property type="evidence" value="ECO:0007669"/>
    <property type="project" value="TreeGrafter"/>
</dbReference>
<keyword evidence="4" id="KW-0808">Transferase</keyword>
<comment type="similarity">
    <text evidence="1">Belongs to the methyltransferase superfamily. Fibrillarin family.</text>
</comment>
<evidence type="ECO:0000256" key="3">
    <source>
        <dbReference type="ARBA" id="ARBA00022603"/>
    </source>
</evidence>
<dbReference type="PRINTS" id="PR00052">
    <property type="entry name" value="FIBRILLARIN"/>
</dbReference>
<dbReference type="GO" id="GO:1990259">
    <property type="term" value="F:histone H2AQ104 methyltransferase activity"/>
    <property type="evidence" value="ECO:0007669"/>
    <property type="project" value="TreeGrafter"/>
</dbReference>
<dbReference type="GO" id="GO:0003723">
    <property type="term" value="F:RNA binding"/>
    <property type="evidence" value="ECO:0007669"/>
    <property type="project" value="UniProtKB-KW"/>
</dbReference>
<gene>
    <name evidence="6" type="ORF">DCAR_0832050</name>
</gene>
<evidence type="ECO:0000256" key="2">
    <source>
        <dbReference type="ARBA" id="ARBA00022552"/>
    </source>
</evidence>
<keyword evidence="7" id="KW-1185">Reference proteome</keyword>